<keyword evidence="2" id="KW-1185">Reference proteome</keyword>
<reference evidence="2" key="1">
    <citation type="journal article" date="2023" name="Nat. Plants">
        <title>Single-cell RNA sequencing provides a high-resolution roadmap for understanding the multicellular compartmentation of specialized metabolism.</title>
        <authorList>
            <person name="Sun S."/>
            <person name="Shen X."/>
            <person name="Li Y."/>
            <person name="Li Y."/>
            <person name="Wang S."/>
            <person name="Li R."/>
            <person name="Zhang H."/>
            <person name="Shen G."/>
            <person name="Guo B."/>
            <person name="Wei J."/>
            <person name="Xu J."/>
            <person name="St-Pierre B."/>
            <person name="Chen S."/>
            <person name="Sun C."/>
        </authorList>
    </citation>
    <scope>NUCLEOTIDE SEQUENCE [LARGE SCALE GENOMIC DNA]</scope>
</reference>
<evidence type="ECO:0000313" key="2">
    <source>
        <dbReference type="Proteomes" id="UP001060085"/>
    </source>
</evidence>
<accession>A0ACC0BP80</accession>
<organism evidence="1 2">
    <name type="scientific">Catharanthus roseus</name>
    <name type="common">Madagascar periwinkle</name>
    <name type="synonym">Vinca rosea</name>
    <dbReference type="NCBI Taxonomy" id="4058"/>
    <lineage>
        <taxon>Eukaryota</taxon>
        <taxon>Viridiplantae</taxon>
        <taxon>Streptophyta</taxon>
        <taxon>Embryophyta</taxon>
        <taxon>Tracheophyta</taxon>
        <taxon>Spermatophyta</taxon>
        <taxon>Magnoliopsida</taxon>
        <taxon>eudicotyledons</taxon>
        <taxon>Gunneridae</taxon>
        <taxon>Pentapetalae</taxon>
        <taxon>asterids</taxon>
        <taxon>lamiids</taxon>
        <taxon>Gentianales</taxon>
        <taxon>Apocynaceae</taxon>
        <taxon>Rauvolfioideae</taxon>
        <taxon>Vinceae</taxon>
        <taxon>Catharanthinae</taxon>
        <taxon>Catharanthus</taxon>
    </lineage>
</organism>
<dbReference type="Proteomes" id="UP001060085">
    <property type="component" value="Linkage Group LG03"/>
</dbReference>
<protein>
    <submittedName>
        <fullName evidence="1">Uncharacterized protein</fullName>
    </submittedName>
</protein>
<dbReference type="EMBL" id="CM044703">
    <property type="protein sequence ID" value="KAI5674467.1"/>
    <property type="molecule type" value="Genomic_DNA"/>
</dbReference>
<comment type="caution">
    <text evidence="1">The sequence shown here is derived from an EMBL/GenBank/DDBJ whole genome shotgun (WGS) entry which is preliminary data.</text>
</comment>
<evidence type="ECO:0000313" key="1">
    <source>
        <dbReference type="EMBL" id="KAI5674467.1"/>
    </source>
</evidence>
<sequence length="755" mass="84243">MSSSGLLKKVVSNGGSSESGSSESASDERIGSTSNPTNGVFEYFGWVYHLGVNSIGHEYCHLRFLFIRGQYIKMFKRDPHENPGIKPIRRGVIGHTLMVEELGRRKVNQGDLYVLRFYNRLDETRKGEIACATAGEARKWMEAFDQAKQQAEYELSRGGSTRSKLNMENEINLGGHRPRVRKYANDLKKLIQIGQGPEKLLRQASSLDNTTTSDMYSEADGGDVIEPHEWKCVRTINGVRIFEDVASSERGKGILVKAVAVVNASADTVFDVILSLDRHQRYEWDSLTGDLELVDSVNGHYDVVYGMFDPRWQSKRDFVFSRQWYRGQDGTYTILQFPAVHKKCPPKSGYRRTKINPSTWEVKNLSTSSKPDGAKCLVTQMLEIHAKGWFKWKSDFSPKFEKTVPFALLSQVAGLKEYVWANPALKLESTTTVVQTKISDVSASGELEDAETRDEFYDALSGDSSSDDSDDDSETKNKSRKVKLKNVSWALASLALKRTSAADANKVLNSSVAPIDLDLSQFHGSMMRGKNEADSNCWTSPSGTGFMIRGKTYLKDSTKVKGGEPLLKLIAVDWFKVENSMDNVALHPKCLVQTEAGKKIPFILIINLQVPAKPNYSLILYYAAERPVNKDSLLGKFIDGTDMFRDSRFKLIPSIAEGYWMVKRAVGTKACLLGKAVTCKYLRQDNFLEIDVDIGSSSVARSVIGLVLGYVTSIVVDLAIVIEAKEEAELPEYILGTVRLNRVKPDAAVPLEDQE</sequence>
<proteinExistence type="predicted"/>
<gene>
    <name evidence="1" type="ORF">M9H77_14831</name>
</gene>
<name>A0ACC0BP80_CATRO</name>